<dbReference type="AlphaFoldDB" id="A0A6M3JLH9"/>
<dbReference type="InterPro" id="IPR011604">
    <property type="entry name" value="PDDEXK-like_dom_sf"/>
</dbReference>
<name>A0A6M3JLH9_9ZZZZ</name>
<organism evidence="1">
    <name type="scientific">viral metagenome</name>
    <dbReference type="NCBI Taxonomy" id="1070528"/>
    <lineage>
        <taxon>unclassified sequences</taxon>
        <taxon>metagenomes</taxon>
        <taxon>organismal metagenomes</taxon>
    </lineage>
</organism>
<gene>
    <name evidence="1" type="ORF">MM415A03550_0003</name>
</gene>
<accession>A0A6M3JLH9</accession>
<reference evidence="1" key="1">
    <citation type="submission" date="2020-03" db="EMBL/GenBank/DDBJ databases">
        <title>The deep terrestrial virosphere.</title>
        <authorList>
            <person name="Holmfeldt K."/>
            <person name="Nilsson E."/>
            <person name="Simone D."/>
            <person name="Lopez-Fernandez M."/>
            <person name="Wu X."/>
            <person name="de Brujin I."/>
            <person name="Lundin D."/>
            <person name="Andersson A."/>
            <person name="Bertilsson S."/>
            <person name="Dopson M."/>
        </authorList>
    </citation>
    <scope>NUCLEOTIDE SEQUENCE</scope>
    <source>
        <strain evidence="1">MM415A03550</strain>
    </source>
</reference>
<evidence type="ECO:0008006" key="2">
    <source>
        <dbReference type="Google" id="ProtNLM"/>
    </source>
</evidence>
<evidence type="ECO:0000313" key="1">
    <source>
        <dbReference type="EMBL" id="QJA70813.1"/>
    </source>
</evidence>
<dbReference type="EMBL" id="MT141823">
    <property type="protein sequence ID" value="QJA70813.1"/>
    <property type="molecule type" value="Genomic_DNA"/>
</dbReference>
<proteinExistence type="predicted"/>
<protein>
    <recommendedName>
        <fullName evidence="2">PD-(D/E)XK nuclease superfamily protein</fullName>
    </recommendedName>
</protein>
<sequence>MLDVPKTNFSDAQALRVMSNGKIIHRWIQNIIKKQYPEAILEEEVTTHDCHTFIDVVLPDRAIEIKTCHPWMFNYMKKGDFVLSRDQKPHFLQVVHGAMVTDKDYAQLIYIERQNLLMKEFIIPITGETAWKVDEELATLREIKIKNWLPEPIPRAFEGKECCWGKKNDKFCPYYNKCKGVTNGNNPHTSTA</sequence>
<dbReference type="Gene3D" id="3.90.320.10">
    <property type="match status" value="1"/>
</dbReference>